<evidence type="ECO:0000313" key="2">
    <source>
        <dbReference type="Proteomes" id="UP000475325"/>
    </source>
</evidence>
<comment type="caution">
    <text evidence="1">The sequence shown here is derived from an EMBL/GenBank/DDBJ whole genome shotgun (WGS) entry which is preliminary data.</text>
</comment>
<dbReference type="EMBL" id="WIQW01000092">
    <property type="protein sequence ID" value="KAF3085199.1"/>
    <property type="molecule type" value="Genomic_DNA"/>
</dbReference>
<dbReference type="AlphaFoldDB" id="A0A7C8N314"/>
<name>A0A7C8N314_ORBOL</name>
<organism evidence="1 2">
    <name type="scientific">Orbilia oligospora</name>
    <name type="common">Nematode-trapping fungus</name>
    <name type="synonym">Arthrobotrys oligospora</name>
    <dbReference type="NCBI Taxonomy" id="2813651"/>
    <lineage>
        <taxon>Eukaryota</taxon>
        <taxon>Fungi</taxon>
        <taxon>Dikarya</taxon>
        <taxon>Ascomycota</taxon>
        <taxon>Pezizomycotina</taxon>
        <taxon>Orbiliomycetes</taxon>
        <taxon>Orbiliales</taxon>
        <taxon>Orbiliaceae</taxon>
        <taxon>Orbilia</taxon>
    </lineage>
</organism>
<reference evidence="1 2" key="1">
    <citation type="submission" date="2019-06" db="EMBL/GenBank/DDBJ databases">
        <authorList>
            <person name="Palmer J.M."/>
        </authorList>
    </citation>
    <scope>NUCLEOTIDE SEQUENCE [LARGE SCALE GENOMIC DNA]</scope>
    <source>
        <strain evidence="1 2">TWF102</strain>
    </source>
</reference>
<sequence length="83" mass="9237">MNTGISITVVVLTMFLPTKNMVEIFTRVERPRVGDTRGKQNFVIVSIRSVIMVKLPYVGLSFSSCDSSTTGSEAFDEIRNSNF</sequence>
<accession>A0A7C8N314</accession>
<evidence type="ECO:0000313" key="1">
    <source>
        <dbReference type="EMBL" id="KAF3085199.1"/>
    </source>
</evidence>
<protein>
    <submittedName>
        <fullName evidence="1">Uncharacterized protein</fullName>
    </submittedName>
</protein>
<proteinExistence type="predicted"/>
<dbReference type="Proteomes" id="UP000475325">
    <property type="component" value="Unassembled WGS sequence"/>
</dbReference>
<gene>
    <name evidence="1" type="ORF">TWF102_011676</name>
</gene>